<protein>
    <submittedName>
        <fullName evidence="2">Uncharacterized protein</fullName>
    </submittedName>
</protein>
<dbReference type="KEGG" id="vg:9711714"/>
<accession>E0YPN8</accession>
<evidence type="ECO:0000313" key="3">
    <source>
        <dbReference type="Proteomes" id="UP000000524"/>
    </source>
</evidence>
<dbReference type="GeneID" id="9711714"/>
<gene>
    <name evidence="2" type="primary">113</name>
    <name evidence="2" type="ORF">LEBRON_113</name>
</gene>
<sequence length="98" mass="11311">MPASTGRNRGNNPASCQLNDRGTTMMKRETLIEKRHYTNKFDYYVSLNDYKQVIDSHIEALDTIQMLRAEISGLRRVVRKCEEQYASEMEPPSGIEPD</sequence>
<dbReference type="RefSeq" id="YP_003857236.1">
    <property type="nucleotide sequence ID" value="NC_014461.1"/>
</dbReference>
<proteinExistence type="predicted"/>
<evidence type="ECO:0000256" key="1">
    <source>
        <dbReference type="SAM" id="MobiDB-lite"/>
    </source>
</evidence>
<feature type="compositionally biased region" description="Polar residues" evidence="1">
    <location>
        <begin position="1"/>
        <end position="22"/>
    </location>
</feature>
<organism evidence="2 3">
    <name type="scientific">Mycobacterium phage LeBron</name>
    <dbReference type="NCBI Taxonomy" id="2919553"/>
    <lineage>
        <taxon>Viruses</taxon>
        <taxon>Duplodnaviria</taxon>
        <taxon>Heunggongvirae</taxon>
        <taxon>Uroviricota</taxon>
        <taxon>Caudoviricetes</taxon>
        <taxon>Vilmaviridae</taxon>
        <taxon>Lclasvirinae</taxon>
        <taxon>Bronvirus</taxon>
        <taxon>Bronvirus bron</taxon>
        <taxon>Mycobacterium virus Bron</taxon>
    </lineage>
</organism>
<evidence type="ECO:0000313" key="2">
    <source>
        <dbReference type="EMBL" id="ADL71067.1"/>
    </source>
</evidence>
<keyword evidence="3" id="KW-1185">Reference proteome</keyword>
<name>E0YPN8_9CAUD</name>
<dbReference type="EMBL" id="HM152763">
    <property type="protein sequence ID" value="ADL71067.1"/>
    <property type="molecule type" value="Genomic_DNA"/>
</dbReference>
<dbReference type="Proteomes" id="UP000000524">
    <property type="component" value="Segment"/>
</dbReference>
<reference evidence="2 3" key="1">
    <citation type="journal article" date="2011" name="PLoS ONE">
        <title>Expanding the diversity of mycobacteriophages: insights into genome architecture and evolution.</title>
        <authorList>
            <person name="Pope W.H."/>
            <person name="Jacobs-Sera D."/>
            <person name="Russell D.A."/>
            <person name="Peebles C.L."/>
            <person name="Al-Atrache Z."/>
            <person name="Alcoser T.A."/>
            <person name="Alexander L.M."/>
            <person name="Alfano M.B."/>
            <person name="Alford S.T."/>
            <person name="Amy N.E."/>
            <person name="Anderson M.D."/>
            <person name="Anderson A.G."/>
            <person name="Ang A.A."/>
            <person name="Ares M.Jr."/>
            <person name="Barber A.J."/>
            <person name="Barker L.P."/>
            <person name="Barrett J.M."/>
            <person name="Barshop W.D."/>
            <person name="Bauerle C.M."/>
            <person name="Bayles I.M."/>
            <person name="Belfield K.L."/>
            <person name="Best A.A."/>
            <person name="Borjon A.Jr."/>
            <person name="Bowman C.A."/>
            <person name="Boyer C.A."/>
            <person name="Bradley K.W."/>
            <person name="Bradley V.A."/>
            <person name="Broadway L.N."/>
            <person name="Budwal K."/>
            <person name="Busby K.N."/>
            <person name="Campbell I.W."/>
            <person name="Campbell A.M."/>
            <person name="Carey A."/>
            <person name="Caruso S.M."/>
            <person name="Chew R.D."/>
            <person name="Cockburn C.L."/>
            <person name="Cohen L.B."/>
            <person name="Corajod J.M."/>
            <person name="Cresawn S.G."/>
            <person name="Davis K.R."/>
            <person name="Deng L."/>
            <person name="Denver D.R."/>
            <person name="Dixon B.R."/>
            <person name="Ekram S."/>
            <person name="Elgin S.C."/>
            <person name="Engelsen A.E."/>
            <person name="English B.E."/>
            <person name="Erb M.L."/>
            <person name="Estrada C."/>
            <person name="Filliger L.Z."/>
            <person name="Findley A.M."/>
            <person name="Forbes L."/>
            <person name="Forsyth M.H."/>
            <person name="Fox T.M."/>
            <person name="Fritz M.J."/>
            <person name="Garcia R."/>
            <person name="George Z.D."/>
            <person name="Georges A.E."/>
            <person name="Gissendanner C.R."/>
            <person name="Goff S."/>
            <person name="Goldstein R."/>
            <person name="Gordon K.C."/>
            <person name="Green R.D."/>
            <person name="Guerra S.L."/>
            <person name="Guiney-Olsen K.R."/>
            <person name="Guiza B.G."/>
            <person name="Haghighat L."/>
            <person name="Hagopian G.V."/>
            <person name="Harmon C.J."/>
            <person name="Harmson J.S."/>
            <person name="Hartzog G.A."/>
            <person name="Harvey S.E."/>
            <person name="He S."/>
            <person name="He K.J."/>
            <person name="Healy K.E."/>
            <person name="Higinbotham E.R."/>
            <person name="Hildebrandt E.N."/>
            <person name="Ho J.H."/>
            <person name="Hogan G.M."/>
            <person name="Hohenstein V.G."/>
            <person name="Holz N.A."/>
            <person name="Huang V.J."/>
            <person name="Hufford E.L."/>
            <person name="Hynes P.M."/>
            <person name="Jackson A.S."/>
            <person name="Jansen E.C."/>
            <person name="Jarvik J."/>
            <person name="Jasinto P.G."/>
            <person name="Jordan T.C."/>
            <person name="Kasza T."/>
            <person name="Katelyn M.A."/>
            <person name="Kelsey J.S."/>
            <person name="Kerrigan L.A."/>
            <person name="Khaw D."/>
            <person name="Kim J."/>
            <person name="Knutter J.Z."/>
            <person name="Ko C.C."/>
            <person name="Larkin G.V."/>
            <person name="Laroche J.R."/>
            <person name="Latif A."/>
            <person name="Leuba K.D."/>
            <person name="Leuba S.I."/>
            <person name="Lewis L.O."/>
            <person name="Loesser-Casey K.E."/>
            <person name="Long C.A."/>
            <person name="Lopez A.J."/>
            <person name="Lowery N."/>
            <person name="Lu T.Q."/>
            <person name="Mac V."/>
            <person name="Masters I.R."/>
            <person name="McCloud J.J."/>
            <person name="McDonough M.J."/>
            <person name="Medenbach A.J."/>
            <person name="Menon A."/>
            <person name="Miller R."/>
            <person name="Morgan B.K."/>
            <person name="Ng P.C."/>
            <person name="Nguyen E."/>
            <person name="Nguyen K.T."/>
            <person name="Nguyen E.T."/>
            <person name="Nicholson K.M."/>
            <person name="Parnell L.A."/>
            <person name="Peirce C.E."/>
            <person name="Perz A.M."/>
            <person name="Peterson L.J."/>
            <person name="Pferdehirt R.E."/>
            <person name="Philip S.V."/>
            <person name="Pogliano K."/>
            <person name="Pogliano J."/>
            <person name="Polley T."/>
            <person name="Puopolo E.J."/>
            <person name="Rabinowitz H.S."/>
            <person name="Resiss M.J."/>
            <person name="Rhyan C.N."/>
            <person name="Robinson Y.M."/>
            <person name="Rodriguez L.L."/>
            <person name="Rose A.C."/>
            <person name="Rubin J.D."/>
            <person name="Ruby J.A."/>
            <person name="Saha M.S."/>
            <person name="Sandoz J.W."/>
            <person name="Savitskaya J."/>
            <person name="Schipper D.J."/>
            <person name="Schnitzler C.E."/>
            <person name="Schott A.R."/>
            <person name="Segal J.B."/>
            <person name="Shaffer C.D."/>
            <person name="Sheldon K.E."/>
            <person name="Shepard E.M."/>
            <person name="Shepardson J.W."/>
            <person name="Shroff M.K."/>
            <person name="Simmons J.M."/>
            <person name="Simms E.F."/>
            <person name="Simpson B.M."/>
            <person name="Sinclair K.M."/>
            <person name="Sjoholm R.L."/>
            <person name="Slette I.J."/>
            <person name="Spaulding B.C."/>
            <person name="Straub C.L."/>
            <person name="Stukey J."/>
            <person name="Sughrue T."/>
            <person name="Tang T.Y."/>
            <person name="Tatyana L.M."/>
            <person name="Taylor S.B."/>
            <person name="Taylor B.J."/>
            <person name="Temple L.M."/>
            <person name="Thompson J.V."/>
            <person name="Tokarz M.P."/>
            <person name="Trapani S.E."/>
            <person name="Troum A.P."/>
            <person name="Tsay J."/>
            <person name="Tubbs A.T."/>
            <person name="Walton J.M."/>
            <person name="Wang D.H."/>
            <person name="Wang H."/>
            <person name="Warner J.R."/>
            <person name="Weisser E.G."/>
            <person name="Wendler S.C."/>
            <person name="Weston-Hafer K.A."/>
            <person name="Whelan H.M."/>
            <person name="Williamson K.E."/>
            <person name="Willis A.N."/>
            <person name="Wirtshafter H.S."/>
            <person name="Wong T.W."/>
            <person name="Wu P."/>
            <person name="Yang Y."/>
            <person name="Yee B.C."/>
            <person name="Zaidins D.A."/>
            <person name="Zhang B."/>
            <person name="Zuniga M.Y."/>
            <person name="Hendrix R.W."/>
            <person name="Hatfull G.F."/>
        </authorList>
    </citation>
    <scope>NUCLEOTIDE SEQUENCE [LARGE SCALE GENOMIC DNA]</scope>
</reference>
<feature type="region of interest" description="Disordered" evidence="1">
    <location>
        <begin position="1"/>
        <end position="23"/>
    </location>
</feature>